<dbReference type="InterPro" id="IPR022877">
    <property type="entry name" value="UPF0173"/>
</dbReference>
<accession>H0UN57</accession>
<dbReference type="Gene3D" id="3.60.15.10">
    <property type="entry name" value="Ribonuclease Z/Hydroxyacylglutathione hydrolase-like"/>
    <property type="match status" value="1"/>
</dbReference>
<dbReference type="HOGENOM" id="CLU_070010_4_1_0"/>
<dbReference type="EMBL" id="CM001377">
    <property type="protein sequence ID" value="EHM10342.1"/>
    <property type="molecule type" value="Genomic_DNA"/>
</dbReference>
<protein>
    <recommendedName>
        <fullName evidence="2">UPF0173 metal-dependent hydrolase TheveDRAFT_1220</fullName>
    </recommendedName>
</protein>
<evidence type="ECO:0000256" key="1">
    <source>
        <dbReference type="ARBA" id="ARBA00022801"/>
    </source>
</evidence>
<dbReference type="Pfam" id="PF12706">
    <property type="entry name" value="Lactamase_B_2"/>
    <property type="match status" value="1"/>
</dbReference>
<dbReference type="GO" id="GO:0016787">
    <property type="term" value="F:hydrolase activity"/>
    <property type="evidence" value="ECO:0007669"/>
    <property type="project" value="UniProtKB-UniRule"/>
</dbReference>
<dbReference type="STRING" id="926567.TheveDRAFT_1220"/>
<dbReference type="NCBIfam" id="NF001911">
    <property type="entry name" value="PRK00685.1"/>
    <property type="match status" value="1"/>
</dbReference>
<dbReference type="InterPro" id="IPR050114">
    <property type="entry name" value="UPF0173_UPF0282_UlaG_hydrolase"/>
</dbReference>
<evidence type="ECO:0000259" key="3">
    <source>
        <dbReference type="SMART" id="SM00849"/>
    </source>
</evidence>
<dbReference type="InterPro" id="IPR036866">
    <property type="entry name" value="RibonucZ/Hydroxyglut_hydro"/>
</dbReference>
<comment type="similarity">
    <text evidence="2">Belongs to the UPF0173 family.</text>
</comment>
<dbReference type="SMART" id="SM00849">
    <property type="entry name" value="Lactamase_B"/>
    <property type="match status" value="1"/>
</dbReference>
<dbReference type="AlphaFoldDB" id="H0UN57"/>
<dbReference type="PANTHER" id="PTHR43546:SF3">
    <property type="entry name" value="UPF0173 METAL-DEPENDENT HYDROLASE MJ1163"/>
    <property type="match status" value="1"/>
</dbReference>
<proteinExistence type="inferred from homology"/>
<dbReference type="HAMAP" id="MF_00457">
    <property type="entry name" value="UPF0173"/>
    <property type="match status" value="1"/>
</dbReference>
<gene>
    <name evidence="4" type="ORF">TheveDRAFT_1220</name>
</gene>
<feature type="domain" description="Metallo-beta-lactamase" evidence="3">
    <location>
        <begin position="8"/>
        <end position="190"/>
    </location>
</feature>
<organism evidence="4 5">
    <name type="scientific">Thermanaerovibrio velox DSM 12556</name>
    <dbReference type="NCBI Taxonomy" id="926567"/>
    <lineage>
        <taxon>Bacteria</taxon>
        <taxon>Thermotogati</taxon>
        <taxon>Synergistota</taxon>
        <taxon>Synergistia</taxon>
        <taxon>Synergistales</taxon>
        <taxon>Synergistaceae</taxon>
        <taxon>Thermanaerovibrio</taxon>
    </lineage>
</organism>
<sequence>MLSVRFLGHAAFYLEGDSFSALVDPFISGNPAAKGAEGIRPQWIFVTHGHGDHLGDTVDIARESGATVVCNYELSLILARRGVRTMGMYFAGRTPMPFGSVRMVKALHGSGVDLGDTVAYGGLACGFVIEACGVRVYHAGDTGLTADMGLLAQEGIDLALLPIGGFYVMDCEDAARAVSMIKPKKVVPMHYDTFPPIKADPKRFSQLVGDEAETVILSPGESLTIG</sequence>
<evidence type="ECO:0000313" key="5">
    <source>
        <dbReference type="Proteomes" id="UP000005730"/>
    </source>
</evidence>
<dbReference type="Proteomes" id="UP000005730">
    <property type="component" value="Chromosome"/>
</dbReference>
<evidence type="ECO:0000313" key="4">
    <source>
        <dbReference type="EMBL" id="EHM10342.1"/>
    </source>
</evidence>
<dbReference type="SUPFAM" id="SSF56281">
    <property type="entry name" value="Metallo-hydrolase/oxidoreductase"/>
    <property type="match status" value="1"/>
</dbReference>
<reference evidence="4 5" key="1">
    <citation type="submission" date="2011-10" db="EMBL/GenBank/DDBJ databases">
        <title>The Noncontiguous Finished genome of Thermanaerovibrio velox DSM 12556.</title>
        <authorList>
            <consortium name="US DOE Joint Genome Institute (JGI-PGF)"/>
            <person name="Lucas S."/>
            <person name="Copeland A."/>
            <person name="Lapidus A."/>
            <person name="Glavina del Rio T."/>
            <person name="Dalin E."/>
            <person name="Tice H."/>
            <person name="Bruce D."/>
            <person name="Goodwin L."/>
            <person name="Pitluck S."/>
            <person name="Peters L."/>
            <person name="Mikhailova N."/>
            <person name="Teshima H."/>
            <person name="Kyrpides N."/>
            <person name="Mavromatis K."/>
            <person name="Ivanova N."/>
            <person name="Markowitz V."/>
            <person name="Cheng J.-F."/>
            <person name="Hugenholtz P."/>
            <person name="Woyke T."/>
            <person name="Wu D."/>
            <person name="Spring S."/>
            <person name="Brambilla E.-M."/>
            <person name="Klenk H.-P."/>
            <person name="Eisen J.A."/>
        </authorList>
    </citation>
    <scope>NUCLEOTIDE SEQUENCE [LARGE SCALE GENOMIC DNA]</scope>
    <source>
        <strain evidence="4 5">DSM 12556</strain>
    </source>
</reference>
<dbReference type="RefSeq" id="WP_006583836.1">
    <property type="nucleotide sequence ID" value="NZ_CM001377.1"/>
</dbReference>
<dbReference type="OrthoDB" id="9789133at2"/>
<dbReference type="InterPro" id="IPR001279">
    <property type="entry name" value="Metallo-B-lactamas"/>
</dbReference>
<dbReference type="PANTHER" id="PTHR43546">
    <property type="entry name" value="UPF0173 METAL-DEPENDENT HYDROLASE MJ1163-RELATED"/>
    <property type="match status" value="1"/>
</dbReference>
<name>H0UN57_9BACT</name>
<keyword evidence="1 2" id="KW-0378">Hydrolase</keyword>
<keyword evidence="5" id="KW-1185">Reference proteome</keyword>
<dbReference type="eggNOG" id="COG2220">
    <property type="taxonomic scope" value="Bacteria"/>
</dbReference>
<evidence type="ECO:0000256" key="2">
    <source>
        <dbReference type="HAMAP-Rule" id="MF_00457"/>
    </source>
</evidence>